<name>A0ABV7PG65_9BURK</name>
<gene>
    <name evidence="8" type="ORF">ACFOPH_04540</name>
</gene>
<evidence type="ECO:0000256" key="6">
    <source>
        <dbReference type="SAM" id="Phobius"/>
    </source>
</evidence>
<feature type="transmembrane region" description="Helical" evidence="6">
    <location>
        <begin position="227"/>
        <end position="243"/>
    </location>
</feature>
<feature type="domain" description="Type II secretion system protein GspF" evidence="7">
    <location>
        <begin position="119"/>
        <end position="243"/>
    </location>
</feature>
<dbReference type="RefSeq" id="WP_379733811.1">
    <property type="nucleotide sequence ID" value="NZ_JBHRVV010000001.1"/>
</dbReference>
<reference evidence="9" key="1">
    <citation type="journal article" date="2019" name="Int. J. Syst. Evol. Microbiol.">
        <title>The Global Catalogue of Microorganisms (GCM) 10K type strain sequencing project: providing services to taxonomists for standard genome sequencing and annotation.</title>
        <authorList>
            <consortium name="The Broad Institute Genomics Platform"/>
            <consortium name="The Broad Institute Genome Sequencing Center for Infectious Disease"/>
            <person name="Wu L."/>
            <person name="Ma J."/>
        </authorList>
    </citation>
    <scope>NUCLEOTIDE SEQUENCE [LARGE SCALE GENOMIC DNA]</scope>
    <source>
        <strain evidence="9">CCM 7480</strain>
    </source>
</reference>
<keyword evidence="9" id="KW-1185">Reference proteome</keyword>
<dbReference type="PANTHER" id="PTHR35007">
    <property type="entry name" value="INTEGRAL MEMBRANE PROTEIN-RELATED"/>
    <property type="match status" value="1"/>
</dbReference>
<evidence type="ECO:0000256" key="2">
    <source>
        <dbReference type="ARBA" id="ARBA00022475"/>
    </source>
</evidence>
<sequence length="286" mass="31518">MADSVLPHLIALGFAITVVLGVMALWAAGRRFAAYYQSTVLETTNVKLSDMFIFMDRRQLSRISLVATVLVPILLLLATGNPLLAIGGAVVCLFGPKLAHKRLRDKRRKMLIRQLPDTLDALVGGLRSGLSLPQALGLLAEQLPKPSNQEFSLVVRKLRIGVGLDVVLDELESRVQSSEYTMFTTSMLIAREVGGNLTESLERLADTMRRKLTMEDKIDALTSQGKLQGLIVGALPLFLMWVLTEMEPEAMAPLYSTWLGYGVLAVIFVLELIGYVLIRKIVNINV</sequence>
<dbReference type="InterPro" id="IPR018076">
    <property type="entry name" value="T2SS_GspF_dom"/>
</dbReference>
<proteinExistence type="predicted"/>
<dbReference type="Gene3D" id="1.20.81.30">
    <property type="entry name" value="Type II secretion system (T2SS), domain F"/>
    <property type="match status" value="1"/>
</dbReference>
<feature type="transmembrane region" description="Helical" evidence="6">
    <location>
        <begin position="60"/>
        <end position="77"/>
    </location>
</feature>
<feature type="transmembrane region" description="Helical" evidence="6">
    <location>
        <begin position="6"/>
        <end position="28"/>
    </location>
</feature>
<dbReference type="Proteomes" id="UP001595665">
    <property type="component" value="Unassembled WGS sequence"/>
</dbReference>
<evidence type="ECO:0000256" key="4">
    <source>
        <dbReference type="ARBA" id="ARBA00022989"/>
    </source>
</evidence>
<dbReference type="InterPro" id="IPR042094">
    <property type="entry name" value="T2SS_GspF_sf"/>
</dbReference>
<dbReference type="Pfam" id="PF00482">
    <property type="entry name" value="T2SSF"/>
    <property type="match status" value="1"/>
</dbReference>
<accession>A0ABV7PG65</accession>
<feature type="transmembrane region" description="Helical" evidence="6">
    <location>
        <begin position="255"/>
        <end position="278"/>
    </location>
</feature>
<evidence type="ECO:0000259" key="7">
    <source>
        <dbReference type="Pfam" id="PF00482"/>
    </source>
</evidence>
<keyword evidence="4 6" id="KW-1133">Transmembrane helix</keyword>
<evidence type="ECO:0000256" key="1">
    <source>
        <dbReference type="ARBA" id="ARBA00004651"/>
    </source>
</evidence>
<keyword evidence="3 6" id="KW-0812">Transmembrane</keyword>
<keyword evidence="5 6" id="KW-0472">Membrane</keyword>
<protein>
    <submittedName>
        <fullName evidence="8">Type II secretion system F family protein</fullName>
    </submittedName>
</protein>
<comment type="subcellular location">
    <subcellularLocation>
        <location evidence="1">Cell membrane</location>
        <topology evidence="1">Multi-pass membrane protein</topology>
    </subcellularLocation>
</comment>
<evidence type="ECO:0000256" key="3">
    <source>
        <dbReference type="ARBA" id="ARBA00022692"/>
    </source>
</evidence>
<keyword evidence="2" id="KW-1003">Cell membrane</keyword>
<feature type="transmembrane region" description="Helical" evidence="6">
    <location>
        <begin position="83"/>
        <end position="100"/>
    </location>
</feature>
<evidence type="ECO:0000313" key="8">
    <source>
        <dbReference type="EMBL" id="MFC3457512.1"/>
    </source>
</evidence>
<organism evidence="8 9">
    <name type="scientific">Massilia haematophila</name>
    <dbReference type="NCBI Taxonomy" id="457923"/>
    <lineage>
        <taxon>Bacteria</taxon>
        <taxon>Pseudomonadati</taxon>
        <taxon>Pseudomonadota</taxon>
        <taxon>Betaproteobacteria</taxon>
        <taxon>Burkholderiales</taxon>
        <taxon>Oxalobacteraceae</taxon>
        <taxon>Telluria group</taxon>
        <taxon>Massilia</taxon>
    </lineage>
</organism>
<dbReference type="EMBL" id="JBHRVV010000001">
    <property type="protein sequence ID" value="MFC3457512.1"/>
    <property type="molecule type" value="Genomic_DNA"/>
</dbReference>
<dbReference type="PANTHER" id="PTHR35007:SF1">
    <property type="entry name" value="PILUS ASSEMBLY PROTEIN"/>
    <property type="match status" value="1"/>
</dbReference>
<evidence type="ECO:0000256" key="5">
    <source>
        <dbReference type="ARBA" id="ARBA00023136"/>
    </source>
</evidence>
<comment type="caution">
    <text evidence="8">The sequence shown here is derived from an EMBL/GenBank/DDBJ whole genome shotgun (WGS) entry which is preliminary data.</text>
</comment>
<evidence type="ECO:0000313" key="9">
    <source>
        <dbReference type="Proteomes" id="UP001595665"/>
    </source>
</evidence>